<keyword evidence="4 5" id="KW-0472">Membrane</keyword>
<feature type="transmembrane region" description="Helical" evidence="5">
    <location>
        <begin position="116"/>
        <end position="134"/>
    </location>
</feature>
<feature type="transmembrane region" description="Helical" evidence="5">
    <location>
        <begin position="92"/>
        <end position="110"/>
    </location>
</feature>
<feature type="transmembrane region" description="Helical" evidence="5">
    <location>
        <begin position="6"/>
        <end position="22"/>
    </location>
</feature>
<evidence type="ECO:0000256" key="4">
    <source>
        <dbReference type="ARBA" id="ARBA00023136"/>
    </source>
</evidence>
<feature type="transmembrane region" description="Helical" evidence="5">
    <location>
        <begin position="63"/>
        <end position="80"/>
    </location>
</feature>
<name>A0ABS8CH29_9RHOB</name>
<evidence type="ECO:0000313" key="8">
    <source>
        <dbReference type="Proteomes" id="UP001198571"/>
    </source>
</evidence>
<feature type="domain" description="NnrU" evidence="6">
    <location>
        <begin position="3"/>
        <end position="174"/>
    </location>
</feature>
<feature type="transmembrane region" description="Helical" evidence="5">
    <location>
        <begin position="34"/>
        <end position="51"/>
    </location>
</feature>
<evidence type="ECO:0000256" key="2">
    <source>
        <dbReference type="ARBA" id="ARBA00022692"/>
    </source>
</evidence>
<evidence type="ECO:0000256" key="5">
    <source>
        <dbReference type="SAM" id="Phobius"/>
    </source>
</evidence>
<gene>
    <name evidence="7" type="ORF">H0485_01550</name>
</gene>
<evidence type="ECO:0000313" key="7">
    <source>
        <dbReference type="EMBL" id="MCB5408692.1"/>
    </source>
</evidence>
<proteinExistence type="predicted"/>
<dbReference type="RefSeq" id="WP_226933563.1">
    <property type="nucleotide sequence ID" value="NZ_JACDXX010000001.1"/>
</dbReference>
<reference evidence="7 8" key="1">
    <citation type="submission" date="2020-07" db="EMBL/GenBank/DDBJ databases">
        <title>Pseudogemmobacter sp. nov., isolated from poultry manure in Taiwan.</title>
        <authorList>
            <person name="Lin S.-Y."/>
            <person name="Tang Y.-S."/>
            <person name="Young C.-C."/>
        </authorList>
    </citation>
    <scope>NUCLEOTIDE SEQUENCE [LARGE SCALE GENOMIC DNA]</scope>
    <source>
        <strain evidence="7 8">CC-YST710</strain>
    </source>
</reference>
<dbReference type="EMBL" id="JACDXX010000001">
    <property type="protein sequence ID" value="MCB5408692.1"/>
    <property type="molecule type" value="Genomic_DNA"/>
</dbReference>
<dbReference type="Pfam" id="PF07298">
    <property type="entry name" value="NnrU"/>
    <property type="match status" value="1"/>
</dbReference>
<keyword evidence="8" id="KW-1185">Reference proteome</keyword>
<organism evidence="7 8">
    <name type="scientific">Pseudogemmobacter faecipullorum</name>
    <dbReference type="NCBI Taxonomy" id="2755041"/>
    <lineage>
        <taxon>Bacteria</taxon>
        <taxon>Pseudomonadati</taxon>
        <taxon>Pseudomonadota</taxon>
        <taxon>Alphaproteobacteria</taxon>
        <taxon>Rhodobacterales</taxon>
        <taxon>Paracoccaceae</taxon>
        <taxon>Pseudogemmobacter</taxon>
    </lineage>
</organism>
<evidence type="ECO:0000256" key="1">
    <source>
        <dbReference type="ARBA" id="ARBA00004141"/>
    </source>
</evidence>
<dbReference type="Proteomes" id="UP001198571">
    <property type="component" value="Unassembled WGS sequence"/>
</dbReference>
<dbReference type="InterPro" id="IPR009915">
    <property type="entry name" value="NnrU_dom"/>
</dbReference>
<accession>A0ABS8CH29</accession>
<feature type="transmembrane region" description="Helical" evidence="5">
    <location>
        <begin position="154"/>
        <end position="173"/>
    </location>
</feature>
<protein>
    <recommendedName>
        <fullName evidence="6">NnrU domain-containing protein</fullName>
    </recommendedName>
</protein>
<comment type="caution">
    <text evidence="7">The sequence shown here is derived from an EMBL/GenBank/DDBJ whole genome shotgun (WGS) entry which is preliminary data.</text>
</comment>
<comment type="subcellular location">
    <subcellularLocation>
        <location evidence="1">Membrane</location>
        <topology evidence="1">Multi-pass membrane protein</topology>
    </subcellularLocation>
</comment>
<sequence length="179" mass="19521">MVLLLLGLILWIASHLMIRLAPDLRQRIGGKAGTALLNLAALALMIFGYRAYEGSFYWGRDPMLTGINNLLVLIAVYFAAAHGMKTALARHIRHPLLWGVVLWAVAHLLVNGDTPSFLLFGGLLIWALLQMVVISRDEGPWIRPAAKPAKFEIFALLGTVLVFGGAALVHKALGYPVFG</sequence>
<evidence type="ECO:0000259" key="6">
    <source>
        <dbReference type="Pfam" id="PF07298"/>
    </source>
</evidence>
<evidence type="ECO:0000256" key="3">
    <source>
        <dbReference type="ARBA" id="ARBA00022989"/>
    </source>
</evidence>
<keyword evidence="2 5" id="KW-0812">Transmembrane</keyword>
<keyword evidence="3 5" id="KW-1133">Transmembrane helix</keyword>